<dbReference type="Pfam" id="PF02518">
    <property type="entry name" value="HATPase_c"/>
    <property type="match status" value="1"/>
</dbReference>
<dbReference type="SMART" id="SM00387">
    <property type="entry name" value="HATPase_c"/>
    <property type="match status" value="1"/>
</dbReference>
<dbReference type="Pfam" id="PF00512">
    <property type="entry name" value="HisKA"/>
    <property type="match status" value="1"/>
</dbReference>
<evidence type="ECO:0000256" key="9">
    <source>
        <dbReference type="ARBA" id="ARBA00022840"/>
    </source>
</evidence>
<dbReference type="EC" id="2.7.13.3" evidence="3"/>
<evidence type="ECO:0000256" key="1">
    <source>
        <dbReference type="ARBA" id="ARBA00000085"/>
    </source>
</evidence>
<gene>
    <name evidence="15" type="ORF">H8L32_06765</name>
</gene>
<comment type="caution">
    <text evidence="15">The sequence shown here is derived from an EMBL/GenBank/DDBJ whole genome shotgun (WGS) entry which is preliminary data.</text>
</comment>
<protein>
    <recommendedName>
        <fullName evidence="3">histidine kinase</fullName>
        <ecNumber evidence="3">2.7.13.3</ecNumber>
    </recommendedName>
</protein>
<dbReference type="PRINTS" id="PR00344">
    <property type="entry name" value="BCTRLSENSOR"/>
</dbReference>
<dbReference type="Proteomes" id="UP000650424">
    <property type="component" value="Unassembled WGS sequence"/>
</dbReference>
<dbReference type="CDD" id="cd00082">
    <property type="entry name" value="HisKA"/>
    <property type="match status" value="1"/>
</dbReference>
<dbReference type="Gene3D" id="1.10.287.130">
    <property type="match status" value="1"/>
</dbReference>
<dbReference type="SUPFAM" id="SSF47384">
    <property type="entry name" value="Homodimeric domain of signal transducing histidine kinase"/>
    <property type="match status" value="1"/>
</dbReference>
<keyword evidence="6 13" id="KW-0812">Transmembrane</keyword>
<dbReference type="RefSeq" id="WP_186946421.1">
    <property type="nucleotide sequence ID" value="NZ_JACOGF010000003.1"/>
</dbReference>
<name>A0ABR6ZMN8_9BURK</name>
<keyword evidence="16" id="KW-1185">Reference proteome</keyword>
<dbReference type="Gene3D" id="3.30.565.10">
    <property type="entry name" value="Histidine kinase-like ATPase, C-terminal domain"/>
    <property type="match status" value="1"/>
</dbReference>
<evidence type="ECO:0000313" key="15">
    <source>
        <dbReference type="EMBL" id="MBC3917171.1"/>
    </source>
</evidence>
<dbReference type="InterPro" id="IPR004358">
    <property type="entry name" value="Sig_transdc_His_kin-like_C"/>
</dbReference>
<evidence type="ECO:0000256" key="4">
    <source>
        <dbReference type="ARBA" id="ARBA00022553"/>
    </source>
</evidence>
<accession>A0ABR6ZMN8</accession>
<dbReference type="InterPro" id="IPR003594">
    <property type="entry name" value="HATPase_dom"/>
</dbReference>
<dbReference type="PROSITE" id="PS50109">
    <property type="entry name" value="HIS_KIN"/>
    <property type="match status" value="1"/>
</dbReference>
<dbReference type="SUPFAM" id="SSF55874">
    <property type="entry name" value="ATPase domain of HSP90 chaperone/DNA topoisomerase II/histidine kinase"/>
    <property type="match status" value="1"/>
</dbReference>
<dbReference type="PANTHER" id="PTHR45436">
    <property type="entry name" value="SENSOR HISTIDINE KINASE YKOH"/>
    <property type="match status" value="1"/>
</dbReference>
<evidence type="ECO:0000256" key="6">
    <source>
        <dbReference type="ARBA" id="ARBA00022692"/>
    </source>
</evidence>
<dbReference type="InterPro" id="IPR003661">
    <property type="entry name" value="HisK_dim/P_dom"/>
</dbReference>
<evidence type="ECO:0000256" key="2">
    <source>
        <dbReference type="ARBA" id="ARBA00004141"/>
    </source>
</evidence>
<keyword evidence="7" id="KW-0547">Nucleotide-binding</keyword>
<dbReference type="InterPro" id="IPR005467">
    <property type="entry name" value="His_kinase_dom"/>
</dbReference>
<comment type="subcellular location">
    <subcellularLocation>
        <location evidence="2">Membrane</location>
        <topology evidence="2">Multi-pass membrane protein</topology>
    </subcellularLocation>
</comment>
<dbReference type="InterPro" id="IPR036097">
    <property type="entry name" value="HisK_dim/P_sf"/>
</dbReference>
<evidence type="ECO:0000256" key="3">
    <source>
        <dbReference type="ARBA" id="ARBA00012438"/>
    </source>
</evidence>
<sequence>MKTIRTQLMLGLLVGALICTLVAGFAIYHQADHESNEQSDRQLKQIAAALPLQFVANQLLPATEDLDDKIAVQVWEKDGWQVYFSQSDMHLPPQKTMGHQSVFFAGETFRVYTETKGGRLLQISQPLSVRHKFAVNMALRMLSPLLLLLLALATLIYLVVGKALAPLDKVAGAVAIRSPQALQAIDQTGLPEDLLPIVVALNRLLARIQTTLSAQRIFVADAAHELRSPLTALKLQLQLAERSSTDELRAIAFLKLHDRLDRSSHLVHQLLTLARHEPDDVMHTPVICDLHLLTQQAVMDHSAYADSKSIDLGVASESMPVKISGNIDALGIMLSNLVDNALRYTQQGGKVDVFSGIDGGRPVLRVCDNGPGIPLAERERVFDRFYRPDGNTTWGCGLGMSIVKSIADLHAAEVHLDSNPAGSGLIVTVRLMSEALYFSGPDDDAEQGRIV</sequence>
<keyword evidence="12 13" id="KW-0472">Membrane</keyword>
<feature type="domain" description="Histidine kinase" evidence="14">
    <location>
        <begin position="221"/>
        <end position="435"/>
    </location>
</feature>
<evidence type="ECO:0000256" key="8">
    <source>
        <dbReference type="ARBA" id="ARBA00022777"/>
    </source>
</evidence>
<evidence type="ECO:0000256" key="10">
    <source>
        <dbReference type="ARBA" id="ARBA00022989"/>
    </source>
</evidence>
<comment type="catalytic activity">
    <reaction evidence="1">
        <text>ATP + protein L-histidine = ADP + protein N-phospho-L-histidine.</text>
        <dbReference type="EC" id="2.7.13.3"/>
    </reaction>
</comment>
<keyword evidence="4" id="KW-0597">Phosphoprotein</keyword>
<evidence type="ECO:0000259" key="14">
    <source>
        <dbReference type="PROSITE" id="PS50109"/>
    </source>
</evidence>
<dbReference type="GO" id="GO:0016301">
    <property type="term" value="F:kinase activity"/>
    <property type="evidence" value="ECO:0007669"/>
    <property type="project" value="UniProtKB-KW"/>
</dbReference>
<evidence type="ECO:0000256" key="11">
    <source>
        <dbReference type="ARBA" id="ARBA00023012"/>
    </source>
</evidence>
<evidence type="ECO:0000313" key="16">
    <source>
        <dbReference type="Proteomes" id="UP000650424"/>
    </source>
</evidence>
<keyword evidence="11" id="KW-0902">Two-component regulatory system</keyword>
<proteinExistence type="predicted"/>
<keyword evidence="5" id="KW-0808">Transferase</keyword>
<keyword evidence="9" id="KW-0067">ATP-binding</keyword>
<dbReference type="PANTHER" id="PTHR45436:SF14">
    <property type="entry name" value="SENSOR PROTEIN QSEC"/>
    <property type="match status" value="1"/>
</dbReference>
<dbReference type="InterPro" id="IPR036890">
    <property type="entry name" value="HATPase_C_sf"/>
</dbReference>
<dbReference type="EMBL" id="JACOGF010000003">
    <property type="protein sequence ID" value="MBC3917171.1"/>
    <property type="molecule type" value="Genomic_DNA"/>
</dbReference>
<evidence type="ECO:0000256" key="13">
    <source>
        <dbReference type="SAM" id="Phobius"/>
    </source>
</evidence>
<keyword evidence="8 15" id="KW-0418">Kinase</keyword>
<feature type="transmembrane region" description="Helical" evidence="13">
    <location>
        <begin position="141"/>
        <end position="160"/>
    </location>
</feature>
<evidence type="ECO:0000256" key="7">
    <source>
        <dbReference type="ARBA" id="ARBA00022741"/>
    </source>
</evidence>
<dbReference type="SMART" id="SM00388">
    <property type="entry name" value="HisKA"/>
    <property type="match status" value="1"/>
</dbReference>
<reference evidence="15 16" key="1">
    <citation type="submission" date="2020-08" db="EMBL/GenBank/DDBJ databases">
        <title>Novel species isolated from subtropical streams in China.</title>
        <authorList>
            <person name="Lu H."/>
        </authorList>
    </citation>
    <scope>NUCLEOTIDE SEQUENCE [LARGE SCALE GENOMIC DNA]</scope>
    <source>
        <strain evidence="15 16">CY18W</strain>
    </source>
</reference>
<evidence type="ECO:0000256" key="5">
    <source>
        <dbReference type="ARBA" id="ARBA00022679"/>
    </source>
</evidence>
<organism evidence="15 16">
    <name type="scientific">Undibacterium hunanense</name>
    <dbReference type="NCBI Taxonomy" id="2762292"/>
    <lineage>
        <taxon>Bacteria</taxon>
        <taxon>Pseudomonadati</taxon>
        <taxon>Pseudomonadota</taxon>
        <taxon>Betaproteobacteria</taxon>
        <taxon>Burkholderiales</taxon>
        <taxon>Oxalobacteraceae</taxon>
        <taxon>Undibacterium</taxon>
    </lineage>
</organism>
<dbReference type="InterPro" id="IPR050428">
    <property type="entry name" value="TCS_sensor_his_kinase"/>
</dbReference>
<keyword evidence="10 13" id="KW-1133">Transmembrane helix</keyword>
<evidence type="ECO:0000256" key="12">
    <source>
        <dbReference type="ARBA" id="ARBA00023136"/>
    </source>
</evidence>